<evidence type="ECO:0000256" key="3">
    <source>
        <dbReference type="ARBA" id="ARBA00022989"/>
    </source>
</evidence>
<keyword evidence="2 5" id="KW-0812">Transmembrane</keyword>
<dbReference type="HOGENOM" id="CLU_056469_2_2_2"/>
<dbReference type="PANTHER" id="PTHR33514:SF13">
    <property type="entry name" value="PROTEIN ABCI12, CHLOROPLASTIC"/>
    <property type="match status" value="1"/>
</dbReference>
<name>A0A0E3P8N0_9EURY</name>
<keyword evidence="7" id="KW-1185">Reference proteome</keyword>
<feature type="transmembrane region" description="Helical" evidence="5">
    <location>
        <begin position="148"/>
        <end position="171"/>
    </location>
</feature>
<evidence type="ECO:0000313" key="7">
    <source>
        <dbReference type="Proteomes" id="UP000033111"/>
    </source>
</evidence>
<feature type="transmembrane region" description="Helical" evidence="5">
    <location>
        <begin position="110"/>
        <end position="128"/>
    </location>
</feature>
<evidence type="ECO:0000256" key="1">
    <source>
        <dbReference type="ARBA" id="ARBA00004141"/>
    </source>
</evidence>
<gene>
    <name evidence="6" type="ORF">MSSIT_3625</name>
</gene>
<dbReference type="Pfam" id="PF02361">
    <property type="entry name" value="CbiQ"/>
    <property type="match status" value="1"/>
</dbReference>
<proteinExistence type="predicted"/>
<dbReference type="InterPro" id="IPR003339">
    <property type="entry name" value="ABC/ECF_trnsptr_transmembrane"/>
</dbReference>
<keyword evidence="4 5" id="KW-0472">Membrane</keyword>
<feature type="transmembrane region" description="Helical" evidence="5">
    <location>
        <begin position="71"/>
        <end position="98"/>
    </location>
</feature>
<evidence type="ECO:0000313" key="6">
    <source>
        <dbReference type="EMBL" id="AKB30344.1"/>
    </source>
</evidence>
<evidence type="ECO:0000256" key="2">
    <source>
        <dbReference type="ARBA" id="ARBA00022692"/>
    </source>
</evidence>
<protein>
    <submittedName>
        <fullName evidence="6">Transmembrane component BioN of energizing module of biotin ECF transporter</fullName>
    </submittedName>
</protein>
<dbReference type="RefSeq" id="WP_048174043.1">
    <property type="nucleotide sequence ID" value="NZ_CP009506.1"/>
</dbReference>
<dbReference type="PANTHER" id="PTHR33514">
    <property type="entry name" value="PROTEIN ABCI12, CHLOROPLASTIC"/>
    <property type="match status" value="1"/>
</dbReference>
<dbReference type="GeneID" id="24862567"/>
<feature type="transmembrane region" description="Helical" evidence="5">
    <location>
        <begin position="40"/>
        <end position="65"/>
    </location>
</feature>
<dbReference type="EMBL" id="CP009506">
    <property type="protein sequence ID" value="AKB30344.1"/>
    <property type="molecule type" value="Genomic_DNA"/>
</dbReference>
<dbReference type="OrthoDB" id="31170at2157"/>
<organism evidence="6 7">
    <name type="scientific">Methanosarcina siciliae T4/M</name>
    <dbReference type="NCBI Taxonomy" id="1434120"/>
    <lineage>
        <taxon>Archaea</taxon>
        <taxon>Methanobacteriati</taxon>
        <taxon>Methanobacteriota</taxon>
        <taxon>Stenosarchaea group</taxon>
        <taxon>Methanomicrobia</taxon>
        <taxon>Methanosarcinales</taxon>
        <taxon>Methanosarcinaceae</taxon>
        <taxon>Methanosarcina</taxon>
    </lineage>
</organism>
<sequence>MQEPVFSYVPGTSFLHKLDPRTKLAAVMLLGVLTFRTESFFGIGVLFAFFLALTSCSGLPSIVFFRAVRPMLLFITFIFLAQLFFTEGKVLASFWVLHPSIEGLREGVRLSARFLLLLLFAALMTATTDPSAITCGIERILRPLPLHWLGVSSFELATMMNLSIAFLPLLFERVERTKAAQASRGMNFGKNPFHAIPALVIPLIRGVARDAEELALAMESRGYQGTRRTSMHELSMQKRDWGTILAMVFFAAFILRF</sequence>
<dbReference type="PATRIC" id="fig|1434120.4.peg.4701"/>
<accession>A0A0E3P8N0</accession>
<evidence type="ECO:0000256" key="4">
    <source>
        <dbReference type="ARBA" id="ARBA00023136"/>
    </source>
</evidence>
<evidence type="ECO:0000256" key="5">
    <source>
        <dbReference type="SAM" id="Phobius"/>
    </source>
</evidence>
<dbReference type="Proteomes" id="UP000033111">
    <property type="component" value="Chromosome"/>
</dbReference>
<keyword evidence="3 5" id="KW-1133">Transmembrane helix</keyword>
<dbReference type="CDD" id="cd16914">
    <property type="entry name" value="EcfT"/>
    <property type="match status" value="1"/>
</dbReference>
<comment type="subcellular location">
    <subcellularLocation>
        <location evidence="1">Membrane</location>
        <topology evidence="1">Multi-pass membrane protein</topology>
    </subcellularLocation>
</comment>
<dbReference type="AlphaFoldDB" id="A0A0E3P8N0"/>
<reference evidence="6 7" key="1">
    <citation type="submission" date="2014-07" db="EMBL/GenBank/DDBJ databases">
        <title>Methanogenic archaea and the global carbon cycle.</title>
        <authorList>
            <person name="Henriksen J.R."/>
            <person name="Luke J."/>
            <person name="Reinhart S."/>
            <person name="Benedict M.N."/>
            <person name="Youngblut N.D."/>
            <person name="Metcalf M.E."/>
            <person name="Whitaker R.J."/>
            <person name="Metcalf W.W."/>
        </authorList>
    </citation>
    <scope>NUCLEOTIDE SEQUENCE [LARGE SCALE GENOMIC DNA]</scope>
    <source>
        <strain evidence="6 7">T4/M</strain>
    </source>
</reference>
<dbReference type="KEGG" id="msw:MSSIT_3625"/>
<dbReference type="GO" id="GO:0005886">
    <property type="term" value="C:plasma membrane"/>
    <property type="evidence" value="ECO:0007669"/>
    <property type="project" value="TreeGrafter"/>
</dbReference>
<feature type="transmembrane region" description="Helical" evidence="5">
    <location>
        <begin position="240"/>
        <end position="256"/>
    </location>
</feature>